<dbReference type="Gene3D" id="2.10.22.10">
    <property type="entry name" value="Antistasin, domain 1"/>
    <property type="match status" value="1"/>
</dbReference>
<organism evidence="8 9">
    <name type="scientific">Heterodera trifolii</name>
    <dbReference type="NCBI Taxonomy" id="157864"/>
    <lineage>
        <taxon>Eukaryota</taxon>
        <taxon>Metazoa</taxon>
        <taxon>Ecdysozoa</taxon>
        <taxon>Nematoda</taxon>
        <taxon>Chromadorea</taxon>
        <taxon>Rhabditida</taxon>
        <taxon>Tylenchina</taxon>
        <taxon>Tylenchomorpha</taxon>
        <taxon>Tylenchoidea</taxon>
        <taxon>Heteroderidae</taxon>
        <taxon>Heteroderinae</taxon>
        <taxon>Heterodera</taxon>
    </lineage>
</organism>
<feature type="region of interest" description="Disordered" evidence="3">
    <location>
        <begin position="926"/>
        <end position="960"/>
    </location>
</feature>
<dbReference type="Pfam" id="PF23334">
    <property type="entry name" value="VWC2L_2nd"/>
    <property type="match status" value="2"/>
</dbReference>
<dbReference type="SMART" id="SM00215">
    <property type="entry name" value="VWC_out"/>
    <property type="match status" value="2"/>
</dbReference>
<dbReference type="Pfam" id="PF00093">
    <property type="entry name" value="VWC"/>
    <property type="match status" value="3"/>
</dbReference>
<dbReference type="PANTHER" id="PTHR46439">
    <property type="entry name" value="CYSTEINE-RICH MOTOR NEURON 1 PROTEIN"/>
    <property type="match status" value="1"/>
</dbReference>
<dbReference type="SMART" id="SM00214">
    <property type="entry name" value="VWC"/>
    <property type="match status" value="6"/>
</dbReference>
<dbReference type="PROSITE" id="PS50184">
    <property type="entry name" value="VWFC_2"/>
    <property type="match status" value="6"/>
</dbReference>
<dbReference type="Pfam" id="PF02822">
    <property type="entry name" value="Antistasin"/>
    <property type="match status" value="1"/>
</dbReference>
<dbReference type="AlphaFoldDB" id="A0ABD2KE91"/>
<dbReference type="InterPro" id="IPR011061">
    <property type="entry name" value="Hirudin/antistatin"/>
</dbReference>
<dbReference type="InterPro" id="IPR052624">
    <property type="entry name" value="CRIM1"/>
</dbReference>
<dbReference type="PROSITE" id="PS51252">
    <property type="entry name" value="ANTISTASIN"/>
    <property type="match status" value="2"/>
</dbReference>
<comment type="caution">
    <text evidence="8">The sequence shown here is derived from an EMBL/GenBank/DDBJ whole genome shotgun (WGS) entry which is preliminary data.</text>
</comment>
<sequence length="960" mass="105742">MAFVLSLLFPLLFLSLRWWPFALSSTLANPRRLRTLGEHCDEMAFPCEPALQCILMFEKRTCRAAATELAISRCSLIQCPPVDFPTDCPHDTVPVLLQSAEQEVLSDGDESPDECCPSLVKCQCDPKKCVIPACPDGTEQVLVQLGSGQPGKCCDRFECRQTECEGVRCPDPLDMLDLYSSDGMSCPRDSYRPAPYVPPGSCCPIISQCTCRVGFCEPARQCSADELLVVRRRGGGEPGKCCDQFECRPANESQETAEKCRHGDRFFAVGEMWHSAPCEECQCGSGGISKCRRMECPKLTPGCTWVGILPGECCPVCLGCRDENGISYEQDELWQHDECTNCTCLDFRWQCQKFICKTECEKPKRVPGECCPICDAPTIVKSPSSFGCPSLQKCPRRCEFGLVQNRLSGCFECECAEMNKSNDGNTETKCEPLTERNCARLCAHGYLRDQNGCSICRCAHCPPLGDRCGKFCVFGFESNFVGCSICKCRTNSSANTVAPFSPHSPPLHCLSGVTERDIGEWWTDSECWQCFCQHGKEFCSLIVCPPRPDECPAEHWTRSSESQCCPRCLSPAASSPQNWTFSSPPLPIEQRHFSHVCHSPGNGLLFVDGETWHLNECIACTCRMGHVLCSWNGGQQCPPVPCDRPVFDLASDQCCPRCPPSPSTEVEDDAQSIENAPETVEQLLSIGDQRKYNNCVDSQSGTAYGTGAKWRRDVCQSCKCLSDGQVQCFREQCSTNSSDRMLSLKGRCCPIGADSLRAMSATAFCIYNDKIFARGEQFKDGPCRNCTCLEGGAIQCAEIHCPTCGNEEENMENITAEEKKQGECCSSCKAEPPESPSVIVYSSFERGTEDQILFVGENGVQNENSAANSWEQRHLWLMVAVSSLVLTALFTLFTAFVLAGRKCRMIKGTAFKKSAGGNVSNTFCLPNSKNERRKTADEESGGVGTSLLDGTDSTRTDLTM</sequence>
<feature type="domain" description="VWFC" evidence="6">
    <location>
        <begin position="763"/>
        <end position="829"/>
    </location>
</feature>
<evidence type="ECO:0000256" key="4">
    <source>
        <dbReference type="SAM" id="Phobius"/>
    </source>
</evidence>
<dbReference type="Gene3D" id="2.10.70.10">
    <property type="entry name" value="Complement Module, domain 1"/>
    <property type="match status" value="1"/>
</dbReference>
<evidence type="ECO:0000256" key="1">
    <source>
        <dbReference type="ARBA" id="ARBA00022729"/>
    </source>
</evidence>
<dbReference type="InterPro" id="IPR001007">
    <property type="entry name" value="VWF_dom"/>
</dbReference>
<protein>
    <recommendedName>
        <fullName evidence="10">Cysteine-rich motor neuron 1 protein</fullName>
    </recommendedName>
</protein>
<feature type="domain" description="VWFC" evidence="6">
    <location>
        <begin position="595"/>
        <end position="659"/>
    </location>
</feature>
<dbReference type="EMBL" id="JBICBT010000783">
    <property type="protein sequence ID" value="KAL3101249.1"/>
    <property type="molecule type" value="Genomic_DNA"/>
</dbReference>
<proteinExistence type="predicted"/>
<evidence type="ECO:0000259" key="7">
    <source>
        <dbReference type="PROSITE" id="PS51252"/>
    </source>
</evidence>
<feature type="chain" id="PRO_5044797253" description="Cysteine-rich motor neuron 1 protein" evidence="5">
    <location>
        <begin position="25"/>
        <end position="960"/>
    </location>
</feature>
<feature type="transmembrane region" description="Helical" evidence="4">
    <location>
        <begin position="875"/>
        <end position="899"/>
    </location>
</feature>
<keyword evidence="4" id="KW-0812">Transmembrane</keyword>
<evidence type="ECO:0000256" key="3">
    <source>
        <dbReference type="SAM" id="MobiDB-lite"/>
    </source>
</evidence>
<feature type="domain" description="VWFC" evidence="6">
    <location>
        <begin position="693"/>
        <end position="766"/>
    </location>
</feature>
<keyword evidence="2" id="KW-0677">Repeat</keyword>
<feature type="signal peptide" evidence="5">
    <location>
        <begin position="1"/>
        <end position="24"/>
    </location>
</feature>
<evidence type="ECO:0008006" key="10">
    <source>
        <dbReference type="Google" id="ProtNLM"/>
    </source>
</evidence>
<feature type="domain" description="Antistasin-like" evidence="7">
    <location>
        <begin position="461"/>
        <end position="488"/>
    </location>
</feature>
<feature type="domain" description="VWFC" evidence="6">
    <location>
        <begin position="509"/>
        <end position="569"/>
    </location>
</feature>
<dbReference type="InterPro" id="IPR004094">
    <property type="entry name" value="Antistasin-like"/>
</dbReference>
<evidence type="ECO:0000313" key="9">
    <source>
        <dbReference type="Proteomes" id="UP001620626"/>
    </source>
</evidence>
<keyword evidence="1 5" id="KW-0732">Signal</keyword>
<dbReference type="PROSITE" id="PS01208">
    <property type="entry name" value="VWFC_1"/>
    <property type="match status" value="3"/>
</dbReference>
<gene>
    <name evidence="8" type="ORF">niasHT_028005</name>
</gene>
<dbReference type="Gene3D" id="6.20.200.20">
    <property type="match status" value="5"/>
</dbReference>
<reference evidence="8 9" key="1">
    <citation type="submission" date="2024-10" db="EMBL/GenBank/DDBJ databases">
        <authorList>
            <person name="Kim D."/>
        </authorList>
    </citation>
    <scope>NUCLEOTIDE SEQUENCE [LARGE SCALE GENOMIC DNA]</scope>
    <source>
        <strain evidence="8">BH-2024</strain>
    </source>
</reference>
<dbReference type="SUPFAM" id="SSF57262">
    <property type="entry name" value="Leech antihemostatic proteins"/>
    <property type="match status" value="1"/>
</dbReference>
<dbReference type="Proteomes" id="UP001620626">
    <property type="component" value="Unassembled WGS sequence"/>
</dbReference>
<dbReference type="PANTHER" id="PTHR46439:SF1">
    <property type="entry name" value="CYSTEINE-RICH MOTOR NEURON 1 PROTEIN"/>
    <property type="match status" value="1"/>
</dbReference>
<evidence type="ECO:0000256" key="5">
    <source>
        <dbReference type="SAM" id="SignalP"/>
    </source>
</evidence>
<evidence type="ECO:0000256" key="2">
    <source>
        <dbReference type="ARBA" id="ARBA00022737"/>
    </source>
</evidence>
<keyword evidence="4" id="KW-0472">Membrane</keyword>
<name>A0ABD2KE91_9BILA</name>
<evidence type="ECO:0000313" key="8">
    <source>
        <dbReference type="EMBL" id="KAL3101249.1"/>
    </source>
</evidence>
<evidence type="ECO:0000259" key="6">
    <source>
        <dbReference type="PROSITE" id="PS50184"/>
    </source>
</evidence>
<accession>A0ABD2KE91</accession>
<dbReference type="SUPFAM" id="SSF57603">
    <property type="entry name" value="FnI-like domain"/>
    <property type="match status" value="5"/>
</dbReference>
<keyword evidence="9" id="KW-1185">Reference proteome</keyword>
<feature type="domain" description="VWFC" evidence="6">
    <location>
        <begin position="258"/>
        <end position="318"/>
    </location>
</feature>
<keyword evidence="4" id="KW-1133">Transmembrane helix</keyword>
<feature type="compositionally biased region" description="Polar residues" evidence="3">
    <location>
        <begin position="951"/>
        <end position="960"/>
    </location>
</feature>
<feature type="domain" description="VWFC" evidence="6">
    <location>
        <begin position="315"/>
        <end position="375"/>
    </location>
</feature>
<feature type="domain" description="Antistasin-like" evidence="7">
    <location>
        <begin position="430"/>
        <end position="458"/>
    </location>
</feature>